<reference evidence="10 11" key="1">
    <citation type="submission" date="2016-10" db="EMBL/GenBank/DDBJ databases">
        <authorList>
            <person name="de Groot N.N."/>
        </authorList>
    </citation>
    <scope>NUCLEOTIDE SEQUENCE [LARGE SCALE GENOMIC DNA]</scope>
    <source>
        <strain evidence="10 11">DSM 1801</strain>
    </source>
</reference>
<proteinExistence type="inferred from homology"/>
<dbReference type="InterPro" id="IPR027417">
    <property type="entry name" value="P-loop_NTPase"/>
</dbReference>
<dbReference type="EC" id="2.7.10.2" evidence="2"/>
<keyword evidence="6" id="KW-0067">ATP-binding</keyword>
<feature type="domain" description="AAA" evidence="9">
    <location>
        <begin position="47"/>
        <end position="186"/>
    </location>
</feature>
<evidence type="ECO:0000259" key="9">
    <source>
        <dbReference type="Pfam" id="PF13614"/>
    </source>
</evidence>
<dbReference type="GO" id="GO:0005524">
    <property type="term" value="F:ATP binding"/>
    <property type="evidence" value="ECO:0007669"/>
    <property type="project" value="UniProtKB-KW"/>
</dbReference>
<dbReference type="InterPro" id="IPR025669">
    <property type="entry name" value="AAA_dom"/>
</dbReference>
<evidence type="ECO:0000256" key="4">
    <source>
        <dbReference type="ARBA" id="ARBA00022741"/>
    </source>
</evidence>
<evidence type="ECO:0000256" key="5">
    <source>
        <dbReference type="ARBA" id="ARBA00022777"/>
    </source>
</evidence>
<comment type="similarity">
    <text evidence="1">Belongs to the CpsD/CapB family.</text>
</comment>
<accession>A0A1H9Y524</accession>
<dbReference type="NCBIfam" id="TIGR01007">
    <property type="entry name" value="eps_fam"/>
    <property type="match status" value="1"/>
</dbReference>
<evidence type="ECO:0000256" key="2">
    <source>
        <dbReference type="ARBA" id="ARBA00011903"/>
    </source>
</evidence>
<comment type="catalytic activity">
    <reaction evidence="8">
        <text>L-tyrosyl-[protein] + ATP = O-phospho-L-tyrosyl-[protein] + ADP + H(+)</text>
        <dbReference type="Rhea" id="RHEA:10596"/>
        <dbReference type="Rhea" id="RHEA-COMP:10136"/>
        <dbReference type="Rhea" id="RHEA-COMP:20101"/>
        <dbReference type="ChEBI" id="CHEBI:15378"/>
        <dbReference type="ChEBI" id="CHEBI:30616"/>
        <dbReference type="ChEBI" id="CHEBI:46858"/>
        <dbReference type="ChEBI" id="CHEBI:61978"/>
        <dbReference type="ChEBI" id="CHEBI:456216"/>
        <dbReference type="EC" id="2.7.10.2"/>
    </reaction>
</comment>
<dbReference type="RefSeq" id="WP_092474931.1">
    <property type="nucleotide sequence ID" value="NZ_FOHN01000001.1"/>
</dbReference>
<dbReference type="Gene3D" id="3.40.50.300">
    <property type="entry name" value="P-loop containing nucleotide triphosphate hydrolases"/>
    <property type="match status" value="1"/>
</dbReference>
<keyword evidence="3" id="KW-0808">Transferase</keyword>
<evidence type="ECO:0000256" key="7">
    <source>
        <dbReference type="ARBA" id="ARBA00023137"/>
    </source>
</evidence>
<gene>
    <name evidence="10" type="ORF">SAMN04487772_101116</name>
</gene>
<dbReference type="InterPro" id="IPR005702">
    <property type="entry name" value="Wzc-like_C"/>
</dbReference>
<dbReference type="EMBL" id="FOHN01000001">
    <property type="protein sequence ID" value="SES63473.1"/>
    <property type="molecule type" value="Genomic_DNA"/>
</dbReference>
<dbReference type="PANTHER" id="PTHR32309:SF13">
    <property type="entry name" value="FERRIC ENTEROBACTIN TRANSPORT PROTEIN FEPE"/>
    <property type="match status" value="1"/>
</dbReference>
<keyword evidence="4" id="KW-0547">Nucleotide-binding</keyword>
<keyword evidence="5" id="KW-0418">Kinase</keyword>
<evidence type="ECO:0000313" key="10">
    <source>
        <dbReference type="EMBL" id="SES63473.1"/>
    </source>
</evidence>
<dbReference type="InterPro" id="IPR050445">
    <property type="entry name" value="Bact_polysacc_biosynth/exp"/>
</dbReference>
<organism evidence="10 11">
    <name type="scientific">[Clostridium] polysaccharolyticum</name>
    <dbReference type="NCBI Taxonomy" id="29364"/>
    <lineage>
        <taxon>Bacteria</taxon>
        <taxon>Bacillati</taxon>
        <taxon>Bacillota</taxon>
        <taxon>Clostridia</taxon>
        <taxon>Lachnospirales</taxon>
        <taxon>Lachnospiraceae</taxon>
    </lineage>
</organism>
<evidence type="ECO:0000256" key="6">
    <source>
        <dbReference type="ARBA" id="ARBA00022840"/>
    </source>
</evidence>
<keyword evidence="7" id="KW-0829">Tyrosine-protein kinase</keyword>
<evidence type="ECO:0000256" key="8">
    <source>
        <dbReference type="ARBA" id="ARBA00051245"/>
    </source>
</evidence>
<evidence type="ECO:0000256" key="3">
    <source>
        <dbReference type="ARBA" id="ARBA00022679"/>
    </source>
</evidence>
<sequence>MDDSEIVLDIGKGLQKYLDKKIIEFSANLQLQEEKNTAVLFTSTYEGEGKTTLSLLLAIELAESGKKVIWLDCDFHKRRNAYKLNPARTEKKDDKFWGLIDYLNLSCEKEKIIYSVKNKNLNVIPVGSTRKGARELIGKPVFQELINQLRKEYDYIILDGSAAGVFLDSRIMASKCDGVIYVIEYNRVKKAFVKETMGEIRKYKGRILGAVLNKSRD</sequence>
<keyword evidence="11" id="KW-1185">Reference proteome</keyword>
<dbReference type="GO" id="GO:0004715">
    <property type="term" value="F:non-membrane spanning protein tyrosine kinase activity"/>
    <property type="evidence" value="ECO:0007669"/>
    <property type="project" value="UniProtKB-EC"/>
</dbReference>
<name>A0A1H9Y524_9FIRM</name>
<dbReference type="STRING" id="29364.SAMN04487772_101116"/>
<dbReference type="PANTHER" id="PTHR32309">
    <property type="entry name" value="TYROSINE-PROTEIN KINASE"/>
    <property type="match status" value="1"/>
</dbReference>
<evidence type="ECO:0000313" key="11">
    <source>
        <dbReference type="Proteomes" id="UP000199800"/>
    </source>
</evidence>
<dbReference type="SUPFAM" id="SSF52540">
    <property type="entry name" value="P-loop containing nucleoside triphosphate hydrolases"/>
    <property type="match status" value="1"/>
</dbReference>
<evidence type="ECO:0000256" key="1">
    <source>
        <dbReference type="ARBA" id="ARBA00007316"/>
    </source>
</evidence>
<dbReference type="Pfam" id="PF13614">
    <property type="entry name" value="AAA_31"/>
    <property type="match status" value="1"/>
</dbReference>
<dbReference type="GO" id="GO:0005886">
    <property type="term" value="C:plasma membrane"/>
    <property type="evidence" value="ECO:0007669"/>
    <property type="project" value="TreeGrafter"/>
</dbReference>
<dbReference type="AlphaFoldDB" id="A0A1H9Y524"/>
<protein>
    <recommendedName>
        <fullName evidence="2">non-specific protein-tyrosine kinase</fullName>
        <ecNumber evidence="2">2.7.10.2</ecNumber>
    </recommendedName>
</protein>
<dbReference type="CDD" id="cd05387">
    <property type="entry name" value="BY-kinase"/>
    <property type="match status" value="1"/>
</dbReference>
<dbReference type="OrthoDB" id="9794577at2"/>
<dbReference type="Proteomes" id="UP000199800">
    <property type="component" value="Unassembled WGS sequence"/>
</dbReference>